<dbReference type="GO" id="GO:0008270">
    <property type="term" value="F:zinc ion binding"/>
    <property type="evidence" value="ECO:0007669"/>
    <property type="project" value="UniProtKB-KW"/>
</dbReference>
<gene>
    <name evidence="7" type="ORF">UT75_C0011G0026</name>
</gene>
<feature type="zinc finger region" description="dksA C4-type" evidence="4">
    <location>
        <begin position="78"/>
        <end position="102"/>
    </location>
</feature>
<dbReference type="Proteomes" id="UP000034072">
    <property type="component" value="Unassembled WGS sequence"/>
</dbReference>
<comment type="caution">
    <text evidence="7">The sequence shown here is derived from an EMBL/GenBank/DDBJ whole genome shotgun (WGS) entry which is preliminary data.</text>
</comment>
<evidence type="ECO:0000259" key="6">
    <source>
        <dbReference type="Pfam" id="PF01258"/>
    </source>
</evidence>
<protein>
    <submittedName>
        <fullName evidence="7">Transcriptional regulator, TraR/DksA family</fullName>
    </submittedName>
</protein>
<dbReference type="Pfam" id="PF01258">
    <property type="entry name" value="zf-dskA_traR"/>
    <property type="match status" value="1"/>
</dbReference>
<sequence>MPTNIREILRAKLAQTNDEIKRARGELPAQTNRLDPASRAAEMERRNKVAADLNRLAAQDKGIRLALEKVEDDTYGICRDCGGPISPARLAALPWAILCITCQEKQDK</sequence>
<feature type="coiled-coil region" evidence="5">
    <location>
        <begin position="6"/>
        <end position="33"/>
    </location>
</feature>
<name>A0A0G0QIM4_9BACT</name>
<evidence type="ECO:0000313" key="7">
    <source>
        <dbReference type="EMBL" id="KKR39998.1"/>
    </source>
</evidence>
<keyword evidence="1" id="KW-0479">Metal-binding</keyword>
<dbReference type="PANTHER" id="PTHR33823:SF2">
    <property type="entry name" value="RNA POLYMERASE-BINDING TRANSCRIPTION FACTOR DKSA"/>
    <property type="match status" value="1"/>
</dbReference>
<dbReference type="PROSITE" id="PS51128">
    <property type="entry name" value="ZF_DKSA_2"/>
    <property type="match status" value="1"/>
</dbReference>
<dbReference type="EMBL" id="LBXZ01000011">
    <property type="protein sequence ID" value="KKR39998.1"/>
    <property type="molecule type" value="Genomic_DNA"/>
</dbReference>
<dbReference type="InterPro" id="IPR037187">
    <property type="entry name" value="DnaK_N"/>
</dbReference>
<evidence type="ECO:0000313" key="8">
    <source>
        <dbReference type="Proteomes" id="UP000034072"/>
    </source>
</evidence>
<keyword evidence="2" id="KW-0863">Zinc-finger</keyword>
<dbReference type="SUPFAM" id="SSF57716">
    <property type="entry name" value="Glucocorticoid receptor-like (DNA-binding domain)"/>
    <property type="match status" value="1"/>
</dbReference>
<feature type="domain" description="Zinc finger DksA/TraR C4-type" evidence="6">
    <location>
        <begin position="74"/>
        <end position="107"/>
    </location>
</feature>
<evidence type="ECO:0000256" key="4">
    <source>
        <dbReference type="PROSITE-ProRule" id="PRU00510"/>
    </source>
</evidence>
<organism evidence="7 8">
    <name type="scientific">Candidatus Yanofskybacteria bacterium GW2011_GWE2_40_11</name>
    <dbReference type="NCBI Taxonomy" id="1619033"/>
    <lineage>
        <taxon>Bacteria</taxon>
        <taxon>Candidatus Yanofskyibacteriota</taxon>
    </lineage>
</organism>
<keyword evidence="5" id="KW-0175">Coiled coil</keyword>
<dbReference type="InterPro" id="IPR000962">
    <property type="entry name" value="Znf_DskA_TraR"/>
</dbReference>
<evidence type="ECO:0000256" key="3">
    <source>
        <dbReference type="ARBA" id="ARBA00022833"/>
    </source>
</evidence>
<evidence type="ECO:0000256" key="2">
    <source>
        <dbReference type="ARBA" id="ARBA00022771"/>
    </source>
</evidence>
<accession>A0A0G0QIM4</accession>
<evidence type="ECO:0000256" key="1">
    <source>
        <dbReference type="ARBA" id="ARBA00022723"/>
    </source>
</evidence>
<evidence type="ECO:0000256" key="5">
    <source>
        <dbReference type="SAM" id="Coils"/>
    </source>
</evidence>
<dbReference type="PANTHER" id="PTHR33823">
    <property type="entry name" value="RNA POLYMERASE-BINDING TRANSCRIPTION FACTOR DKSA-RELATED"/>
    <property type="match status" value="1"/>
</dbReference>
<reference evidence="7 8" key="1">
    <citation type="journal article" date="2015" name="Nature">
        <title>rRNA introns, odd ribosomes, and small enigmatic genomes across a large radiation of phyla.</title>
        <authorList>
            <person name="Brown C.T."/>
            <person name="Hug L.A."/>
            <person name="Thomas B.C."/>
            <person name="Sharon I."/>
            <person name="Castelle C.J."/>
            <person name="Singh A."/>
            <person name="Wilkins M.J."/>
            <person name="Williams K.H."/>
            <person name="Banfield J.F."/>
        </authorList>
    </citation>
    <scope>NUCLEOTIDE SEQUENCE [LARGE SCALE GENOMIC DNA]</scope>
</reference>
<dbReference type="AlphaFoldDB" id="A0A0G0QIM4"/>
<keyword evidence="3" id="KW-0862">Zinc</keyword>
<dbReference type="SUPFAM" id="SSF109635">
    <property type="entry name" value="DnaK suppressor protein DksA, alpha-hairpin domain"/>
    <property type="match status" value="1"/>
</dbReference>
<dbReference type="Gene3D" id="1.20.120.910">
    <property type="entry name" value="DksA, coiled-coil domain"/>
    <property type="match status" value="1"/>
</dbReference>
<proteinExistence type="predicted"/>